<evidence type="ECO:0000259" key="4">
    <source>
        <dbReference type="Pfam" id="PF25881"/>
    </source>
</evidence>
<name>A0AAI9WMV6_9BURK</name>
<gene>
    <name evidence="5" type="ORF">GBM96_07210</name>
</gene>
<dbReference type="PANTHER" id="PTHR32347">
    <property type="entry name" value="EFFLUX SYSTEM COMPONENT YKNX-RELATED"/>
    <property type="match status" value="1"/>
</dbReference>
<sequence>MSRAQMKIKTVLGFAVVLGIVGAAVWGLEAWQKKSLPQPNQAWGSVDVREVSLAFEASGRIRTLLKEEGDRVGKGELLGELDTELLGIQKERAEAELRYLEAQYRLSRDGFRKEDIEKAEANADAALKSLTLARIEEEREKALFASKASSREKLDQAEWMRKSLEAQHASAAAEARRAAAGNRPDEIQAAAAQVDSAKTNVDELLYRIEKASRIVSPVEGIVRSRLAEPGDMTSSSRTVYEISIVSPKWVRVYVTEAQLGMVHPGSKATVITDTMPPMEATVGSVSSQAEFTPKTVQTAELRTALVYEVRLIVKDPENILKLGQPATVEFETEESK</sequence>
<dbReference type="InterPro" id="IPR059052">
    <property type="entry name" value="HH_YbhG-like"/>
</dbReference>
<protein>
    <submittedName>
        <fullName evidence="5">HlyD family efflux transporter periplasmic adaptor subunit</fullName>
    </submittedName>
</protein>
<keyword evidence="2 3" id="KW-0175">Coiled coil</keyword>
<feature type="coiled-coil region" evidence="3">
    <location>
        <begin position="78"/>
        <end position="174"/>
    </location>
</feature>
<dbReference type="Proteomes" id="UP000469462">
    <property type="component" value="Unassembled WGS sequence"/>
</dbReference>
<dbReference type="Pfam" id="PF25881">
    <property type="entry name" value="HH_YBHG"/>
    <property type="match status" value="1"/>
</dbReference>
<feature type="domain" description="YbhG-like alpha-helical hairpin" evidence="4">
    <location>
        <begin position="88"/>
        <end position="201"/>
    </location>
</feature>
<proteinExistence type="predicted"/>
<evidence type="ECO:0000313" key="5">
    <source>
        <dbReference type="EMBL" id="KAB7651019.1"/>
    </source>
</evidence>
<evidence type="ECO:0000256" key="1">
    <source>
        <dbReference type="ARBA" id="ARBA00004196"/>
    </source>
</evidence>
<dbReference type="EMBL" id="WEHW01000023">
    <property type="protein sequence ID" value="KAB7651019.1"/>
    <property type="molecule type" value="Genomic_DNA"/>
</dbReference>
<reference evidence="5 6" key="1">
    <citation type="submission" date="2019-10" db="EMBL/GenBank/DDBJ databases">
        <title>Genome diversity of Sutterella seckii.</title>
        <authorList>
            <person name="Chaplin A.V."/>
            <person name="Sokolova S.R."/>
            <person name="Mosin K.A."/>
            <person name="Ivanova E.L."/>
            <person name="Kochetkova T.O."/>
            <person name="Goltsov A.Y."/>
            <person name="Trofimov D.Y."/>
            <person name="Efimov B.A."/>
        </authorList>
    </citation>
    <scope>NUCLEOTIDE SEQUENCE [LARGE SCALE GENOMIC DNA]</scope>
    <source>
        <strain evidence="5 6">ASD3426</strain>
    </source>
</reference>
<dbReference type="SUPFAM" id="SSF111369">
    <property type="entry name" value="HlyD-like secretion proteins"/>
    <property type="match status" value="1"/>
</dbReference>
<dbReference type="AlphaFoldDB" id="A0AAI9WMV6"/>
<dbReference type="GO" id="GO:0042597">
    <property type="term" value="C:periplasmic space"/>
    <property type="evidence" value="ECO:0007669"/>
    <property type="project" value="UniProtKB-SubCell"/>
</dbReference>
<accession>A0AAI9WMV6</accession>
<dbReference type="PANTHER" id="PTHR32347:SF29">
    <property type="entry name" value="UPF0194 MEMBRANE PROTEIN YBHG"/>
    <property type="match status" value="1"/>
</dbReference>
<dbReference type="InterPro" id="IPR050465">
    <property type="entry name" value="UPF0194_transport"/>
</dbReference>
<dbReference type="Gene3D" id="2.40.50.100">
    <property type="match status" value="1"/>
</dbReference>
<keyword evidence="6" id="KW-1185">Reference proteome</keyword>
<evidence type="ECO:0000313" key="6">
    <source>
        <dbReference type="Proteomes" id="UP000469462"/>
    </source>
</evidence>
<organism evidence="5 6">
    <name type="scientific">Sutterella seckii</name>
    <dbReference type="NCBI Taxonomy" id="1944635"/>
    <lineage>
        <taxon>Bacteria</taxon>
        <taxon>Pseudomonadati</taxon>
        <taxon>Pseudomonadota</taxon>
        <taxon>Betaproteobacteria</taxon>
        <taxon>Burkholderiales</taxon>
        <taxon>Sutterellaceae</taxon>
        <taxon>Sutterella</taxon>
    </lineage>
</organism>
<evidence type="ECO:0000256" key="2">
    <source>
        <dbReference type="ARBA" id="ARBA00023054"/>
    </source>
</evidence>
<comment type="caution">
    <text evidence="5">The sequence shown here is derived from an EMBL/GenBank/DDBJ whole genome shotgun (WGS) entry which is preliminary data.</text>
</comment>
<comment type="subcellular location">
    <subcellularLocation>
        <location evidence="1">Cell envelope</location>
    </subcellularLocation>
</comment>
<dbReference type="Gene3D" id="2.40.30.170">
    <property type="match status" value="1"/>
</dbReference>
<evidence type="ECO:0000256" key="3">
    <source>
        <dbReference type="SAM" id="Coils"/>
    </source>
</evidence>